<reference evidence="2 3" key="1">
    <citation type="submission" date="2021-06" db="EMBL/GenBank/DDBJ databases">
        <authorList>
            <person name="Kallberg Y."/>
            <person name="Tangrot J."/>
            <person name="Rosling A."/>
        </authorList>
    </citation>
    <scope>NUCLEOTIDE SEQUENCE [LARGE SCALE GENOMIC DNA]</scope>
    <source>
        <strain evidence="2 3">120-4 pot B 10/14</strain>
    </source>
</reference>
<feature type="non-terminal residue" evidence="2">
    <location>
        <position position="1"/>
    </location>
</feature>
<evidence type="ECO:0000313" key="2">
    <source>
        <dbReference type="EMBL" id="CAG8767121.1"/>
    </source>
</evidence>
<name>A0ABN7VFH1_GIGMA</name>
<evidence type="ECO:0000256" key="1">
    <source>
        <dbReference type="SAM" id="Coils"/>
    </source>
</evidence>
<organism evidence="2 3">
    <name type="scientific">Gigaspora margarita</name>
    <dbReference type="NCBI Taxonomy" id="4874"/>
    <lineage>
        <taxon>Eukaryota</taxon>
        <taxon>Fungi</taxon>
        <taxon>Fungi incertae sedis</taxon>
        <taxon>Mucoromycota</taxon>
        <taxon>Glomeromycotina</taxon>
        <taxon>Glomeromycetes</taxon>
        <taxon>Diversisporales</taxon>
        <taxon>Gigasporaceae</taxon>
        <taxon>Gigaspora</taxon>
    </lineage>
</organism>
<proteinExistence type="predicted"/>
<sequence>GTPKGKKTSNKQTHAGRWCDFDLQIVAQLTCEVVACLGNEHETAYVTKDVKERLRNETSELKETNKAFENKLKMQIKKLQEDNEELKNQILAMELKSRKVMDF</sequence>
<dbReference type="EMBL" id="CAJVQB010014224">
    <property type="protein sequence ID" value="CAG8767121.1"/>
    <property type="molecule type" value="Genomic_DNA"/>
</dbReference>
<evidence type="ECO:0000313" key="3">
    <source>
        <dbReference type="Proteomes" id="UP000789901"/>
    </source>
</evidence>
<comment type="caution">
    <text evidence="2">The sequence shown here is derived from an EMBL/GenBank/DDBJ whole genome shotgun (WGS) entry which is preliminary data.</text>
</comment>
<gene>
    <name evidence="2" type="ORF">GMARGA_LOCUS18114</name>
</gene>
<dbReference type="Proteomes" id="UP000789901">
    <property type="component" value="Unassembled WGS sequence"/>
</dbReference>
<keyword evidence="3" id="KW-1185">Reference proteome</keyword>
<feature type="coiled-coil region" evidence="1">
    <location>
        <begin position="47"/>
        <end position="96"/>
    </location>
</feature>
<protein>
    <submittedName>
        <fullName evidence="2">38710_t:CDS:1</fullName>
    </submittedName>
</protein>
<keyword evidence="1" id="KW-0175">Coiled coil</keyword>
<accession>A0ABN7VFH1</accession>